<organism evidence="1 2">
    <name type="scientific">Aquimarina hainanensis</name>
    <dbReference type="NCBI Taxonomy" id="1578017"/>
    <lineage>
        <taxon>Bacteria</taxon>
        <taxon>Pseudomonadati</taxon>
        <taxon>Bacteroidota</taxon>
        <taxon>Flavobacteriia</taxon>
        <taxon>Flavobacteriales</taxon>
        <taxon>Flavobacteriaceae</taxon>
        <taxon>Aquimarina</taxon>
    </lineage>
</organism>
<dbReference type="Proteomes" id="UP001597459">
    <property type="component" value="Unassembled WGS sequence"/>
</dbReference>
<evidence type="ECO:0000313" key="2">
    <source>
        <dbReference type="Proteomes" id="UP001597459"/>
    </source>
</evidence>
<proteinExistence type="predicted"/>
<sequence>MLVAKQTHYDCHSTVDKHYFASFCNDAQLNLEQALISLWTTFNPTKKIPDIYGIIDHLFPEQISQGDWNYRTKKMLQYFNWADQLWMPESLVSSDTPPDLTEIRALLISRLRTLYRTICNLRNYYTHKIHHTVYLDPKLSRWLDRVLLHTVKDVMRQRFNEETMEIRLPKRYDALKQLKGSALKKEIEEVFSHLISPLHNKDKKEDWALLPSLSSTRKNHTISTKGFAFLISLFLPRKEMEEFLDHTRGFKSTETLSFQVTRWVFTYRCFKKIKKVLRSDYSDMALALQMLDELSKCPTPLYNQLAKKYQWEFIEDINEYIQDHEENEQGLFASTISHQIIRRRYEDKFPYFAIRFLDETLNFTRLFFQIVLGTYEHDRREKNFSFTLHSIDRSIKEQIKVFGKLSAIQKAKEAFFTPDTSDHTAWQRYPGAHYAIENNKIAIYHTEVTKRLPDKDRKNRKDKKTVLQELGLEDIARVSPPTAYLSVHELPAMVYTVLQKLQQGIPKETIRRELENRLRDKIRAQYLSDTNIDQMISSGQRGTLPDRIYETKVKKQAPDQSKKPMKEGLQTDKLRKDLHREIQLSIEKRNALRKTADATSRLKNWLTNTEKGELATWICQDIKRFISKNTRTKWKSTHSRELQAMLSQYDHYQEQIIVILQKDIGYSSKNEHPFLEKALKPPNLILFADRYLQERISYLRKLDQEELSQLEKAYSETPIHKKLKKLKKNSAFWLGFEKRKYVLYVNKEYLAHLQAAPINLSRGLFDDTPTVTDTNHQHTPKAAWFEHTLSSLTEVQEFYSYPRTYYLRAETTSPLSLDPKIPSIKTQIHDQEATPTLKNKLYKNEGIIRRYNRQDVLIAEMATYLLRSLLYQDFPDISLKDCFLSRAQKKEQNHQALLQRARTPGDTSDNIINQNHLWSQRFRISVLDGRIYGDFALKDSGKIYRLLRDKRVMTLLQYDHHPWEYQELLTELETYSRNRREIIFREIHRLEEHIHSCAIGAEDQLLDHKGNQNFRHYLGYFLKNKNNINEEGYRQLITGQKIPLTDDTPLGRAELLIHLRNKVAHNQYISPQLMRLVTPALSAGDKKRHYADQIQYKIRELVAEYREL</sequence>
<dbReference type="RefSeq" id="WP_378255254.1">
    <property type="nucleotide sequence ID" value="NZ_JBHSJV010000001.1"/>
</dbReference>
<protein>
    <submittedName>
        <fullName evidence="1">Type VI-B CRISPR-associated RNA-guided ribonuclease Cas13b</fullName>
    </submittedName>
</protein>
<evidence type="ECO:0000313" key="1">
    <source>
        <dbReference type="EMBL" id="MFD2593058.1"/>
    </source>
</evidence>
<dbReference type="NCBIfam" id="NF038190">
    <property type="entry name" value="VI_Cas13b"/>
    <property type="match status" value="1"/>
</dbReference>
<gene>
    <name evidence="1" type="primary">cas13b</name>
    <name evidence="1" type="ORF">ACFSTE_19630</name>
</gene>
<dbReference type="EMBL" id="JBHULX010000039">
    <property type="protein sequence ID" value="MFD2593058.1"/>
    <property type="molecule type" value="Genomic_DNA"/>
</dbReference>
<accession>A0ABW5NER3</accession>
<keyword evidence="2" id="KW-1185">Reference proteome</keyword>
<name>A0ABW5NER3_9FLAO</name>
<reference evidence="2" key="1">
    <citation type="journal article" date="2019" name="Int. J. Syst. Evol. Microbiol.">
        <title>The Global Catalogue of Microorganisms (GCM) 10K type strain sequencing project: providing services to taxonomists for standard genome sequencing and annotation.</title>
        <authorList>
            <consortium name="The Broad Institute Genomics Platform"/>
            <consortium name="The Broad Institute Genome Sequencing Center for Infectious Disease"/>
            <person name="Wu L."/>
            <person name="Ma J."/>
        </authorList>
    </citation>
    <scope>NUCLEOTIDE SEQUENCE [LARGE SCALE GENOMIC DNA]</scope>
    <source>
        <strain evidence="2">KCTC 42423</strain>
    </source>
</reference>
<comment type="caution">
    <text evidence="1">The sequence shown here is derived from an EMBL/GenBank/DDBJ whole genome shotgun (WGS) entry which is preliminary data.</text>
</comment>